<dbReference type="RefSeq" id="WP_220750582.1">
    <property type="nucleotide sequence ID" value="NZ_BPFH01000011.1"/>
</dbReference>
<dbReference type="InterPro" id="IPR001789">
    <property type="entry name" value="Sig_transdc_resp-reg_receiver"/>
</dbReference>
<dbReference type="SUPFAM" id="SSF52172">
    <property type="entry name" value="CheY-like"/>
    <property type="match status" value="1"/>
</dbReference>
<gene>
    <name evidence="4" type="ORF">JANAI62_37260</name>
</gene>
<evidence type="ECO:0000313" key="5">
    <source>
        <dbReference type="Proteomes" id="UP000786693"/>
    </source>
</evidence>
<accession>A0ABQ4NRS0</accession>
<organism evidence="4 5">
    <name type="scientific">Jannaschia pagri</name>
    <dbReference type="NCBI Taxonomy" id="2829797"/>
    <lineage>
        <taxon>Bacteria</taxon>
        <taxon>Pseudomonadati</taxon>
        <taxon>Pseudomonadota</taxon>
        <taxon>Alphaproteobacteria</taxon>
        <taxon>Rhodobacterales</taxon>
        <taxon>Roseobacteraceae</taxon>
        <taxon>Jannaschia</taxon>
    </lineage>
</organism>
<dbReference type="PROSITE" id="PS50110">
    <property type="entry name" value="RESPONSE_REGULATORY"/>
    <property type="match status" value="1"/>
</dbReference>
<dbReference type="PANTHER" id="PTHR44591:SF3">
    <property type="entry name" value="RESPONSE REGULATORY DOMAIN-CONTAINING PROTEIN"/>
    <property type="match status" value="1"/>
</dbReference>
<evidence type="ECO:0000256" key="2">
    <source>
        <dbReference type="PROSITE-ProRule" id="PRU00169"/>
    </source>
</evidence>
<dbReference type="PANTHER" id="PTHR44591">
    <property type="entry name" value="STRESS RESPONSE REGULATOR PROTEIN 1"/>
    <property type="match status" value="1"/>
</dbReference>
<dbReference type="InterPro" id="IPR011006">
    <property type="entry name" value="CheY-like_superfamily"/>
</dbReference>
<evidence type="ECO:0000313" key="4">
    <source>
        <dbReference type="EMBL" id="GIT97103.1"/>
    </source>
</evidence>
<evidence type="ECO:0000256" key="1">
    <source>
        <dbReference type="ARBA" id="ARBA00022553"/>
    </source>
</evidence>
<proteinExistence type="predicted"/>
<feature type="domain" description="Response regulatory" evidence="3">
    <location>
        <begin position="5"/>
        <end position="120"/>
    </location>
</feature>
<dbReference type="Proteomes" id="UP000786693">
    <property type="component" value="Unassembled WGS sequence"/>
</dbReference>
<evidence type="ECO:0000259" key="3">
    <source>
        <dbReference type="PROSITE" id="PS50110"/>
    </source>
</evidence>
<name>A0ABQ4NRS0_9RHOB</name>
<dbReference type="SMART" id="SM00448">
    <property type="entry name" value="REC"/>
    <property type="match status" value="1"/>
</dbReference>
<keyword evidence="1 2" id="KW-0597">Phosphoprotein</keyword>
<dbReference type="EMBL" id="BPFH01000011">
    <property type="protein sequence ID" value="GIT97103.1"/>
    <property type="molecule type" value="Genomic_DNA"/>
</dbReference>
<sequence>MALTRILVVDDALTDRMKLTLALKSRGFEVTGCASGAEALEAVQSAAYDLVMLDLVMPEMDGSAVLEALRSDAATDAIPVIIVSSTDDPDELARVLALGAIAHLSKPFTPESLGEVLSRV</sequence>
<comment type="caution">
    <text evidence="4">The sequence shown here is derived from an EMBL/GenBank/DDBJ whole genome shotgun (WGS) entry which is preliminary data.</text>
</comment>
<feature type="modified residue" description="4-aspartylphosphate" evidence="2">
    <location>
        <position position="54"/>
    </location>
</feature>
<reference evidence="4 5" key="1">
    <citation type="submission" date="2021-05" db="EMBL/GenBank/DDBJ databases">
        <title>Bacteria Genome sequencing.</title>
        <authorList>
            <person name="Takabe Y."/>
            <person name="Nakajima Y."/>
            <person name="Suzuki S."/>
            <person name="Shiozaki T."/>
        </authorList>
    </citation>
    <scope>NUCLEOTIDE SEQUENCE [LARGE SCALE GENOMIC DNA]</scope>
    <source>
        <strain evidence="4 5">AI_62</strain>
    </source>
</reference>
<dbReference type="Pfam" id="PF00072">
    <property type="entry name" value="Response_reg"/>
    <property type="match status" value="1"/>
</dbReference>
<dbReference type="InterPro" id="IPR050595">
    <property type="entry name" value="Bact_response_regulator"/>
</dbReference>
<dbReference type="Gene3D" id="3.40.50.2300">
    <property type="match status" value="1"/>
</dbReference>
<protein>
    <recommendedName>
        <fullName evidence="3">Response regulatory domain-containing protein</fullName>
    </recommendedName>
</protein>
<keyword evidence="5" id="KW-1185">Reference proteome</keyword>